<evidence type="ECO:0000256" key="1">
    <source>
        <dbReference type="SAM" id="SignalP"/>
    </source>
</evidence>
<evidence type="ECO:0000313" key="3">
    <source>
        <dbReference type="EMBL" id="KAG0587988.1"/>
    </source>
</evidence>
<gene>
    <name evidence="3" type="ORF">KC19_2G207100</name>
</gene>
<dbReference type="EMBL" id="CM026422">
    <property type="protein sequence ID" value="KAG0587988.1"/>
    <property type="molecule type" value="Genomic_DNA"/>
</dbReference>
<organism evidence="3 4">
    <name type="scientific">Ceratodon purpureus</name>
    <name type="common">Fire moss</name>
    <name type="synonym">Dicranum purpureum</name>
    <dbReference type="NCBI Taxonomy" id="3225"/>
    <lineage>
        <taxon>Eukaryota</taxon>
        <taxon>Viridiplantae</taxon>
        <taxon>Streptophyta</taxon>
        <taxon>Embryophyta</taxon>
        <taxon>Bryophyta</taxon>
        <taxon>Bryophytina</taxon>
        <taxon>Bryopsida</taxon>
        <taxon>Dicranidae</taxon>
        <taxon>Pseudoditrichales</taxon>
        <taxon>Ditrichaceae</taxon>
        <taxon>Ceratodon</taxon>
    </lineage>
</organism>
<accession>A0A8T0IZ31</accession>
<dbReference type="PROSITE" id="PS51257">
    <property type="entry name" value="PROKAR_LIPOPROTEIN"/>
    <property type="match status" value="1"/>
</dbReference>
<feature type="chain" id="PRO_5035751501" description="Chitin-binding type-2 domain-containing protein" evidence="1">
    <location>
        <begin position="26"/>
        <end position="97"/>
    </location>
</feature>
<sequence length="97" mass="10146">MGPKLMRLCAMALLLALACTPVSEAQDPKITCDLVCPVVPPGLLVVLPTLSCKYFCKCENVGGTPKTTLMECPPGTGFNPVLEVCDPALVLVPGCNN</sequence>
<feature type="signal peptide" evidence="1">
    <location>
        <begin position="1"/>
        <end position="25"/>
    </location>
</feature>
<keyword evidence="4" id="KW-1185">Reference proteome</keyword>
<evidence type="ECO:0000313" key="4">
    <source>
        <dbReference type="Proteomes" id="UP000822688"/>
    </source>
</evidence>
<dbReference type="InterPro" id="IPR002557">
    <property type="entry name" value="Chitin-bd_dom"/>
</dbReference>
<dbReference type="InterPro" id="IPR036508">
    <property type="entry name" value="Chitin-bd_dom_sf"/>
</dbReference>
<dbReference type="AlphaFoldDB" id="A0A8T0IZ31"/>
<dbReference type="Proteomes" id="UP000822688">
    <property type="component" value="Chromosome 2"/>
</dbReference>
<feature type="domain" description="Chitin-binding type-2" evidence="2">
    <location>
        <begin position="33"/>
        <end position="97"/>
    </location>
</feature>
<proteinExistence type="predicted"/>
<dbReference type="Gene3D" id="2.170.140.10">
    <property type="entry name" value="Chitin binding domain"/>
    <property type="match status" value="1"/>
</dbReference>
<name>A0A8T0IZ31_CERPU</name>
<keyword evidence="1" id="KW-0732">Signal</keyword>
<dbReference type="Pfam" id="PF01607">
    <property type="entry name" value="CBM_14"/>
    <property type="match status" value="1"/>
</dbReference>
<protein>
    <recommendedName>
        <fullName evidence="2">Chitin-binding type-2 domain-containing protein</fullName>
    </recommendedName>
</protein>
<dbReference type="GO" id="GO:0008061">
    <property type="term" value="F:chitin binding"/>
    <property type="evidence" value="ECO:0007669"/>
    <property type="project" value="InterPro"/>
</dbReference>
<evidence type="ECO:0000259" key="2">
    <source>
        <dbReference type="PROSITE" id="PS50940"/>
    </source>
</evidence>
<dbReference type="SMART" id="SM00494">
    <property type="entry name" value="ChtBD2"/>
    <property type="match status" value="1"/>
</dbReference>
<dbReference type="GO" id="GO:0005576">
    <property type="term" value="C:extracellular region"/>
    <property type="evidence" value="ECO:0007669"/>
    <property type="project" value="InterPro"/>
</dbReference>
<dbReference type="PROSITE" id="PS50940">
    <property type="entry name" value="CHIT_BIND_II"/>
    <property type="match status" value="1"/>
</dbReference>
<dbReference type="SUPFAM" id="SSF57625">
    <property type="entry name" value="Invertebrate chitin-binding proteins"/>
    <property type="match status" value="1"/>
</dbReference>
<reference evidence="3" key="1">
    <citation type="submission" date="2020-06" db="EMBL/GenBank/DDBJ databases">
        <title>WGS assembly of Ceratodon purpureus strain R40.</title>
        <authorList>
            <person name="Carey S.B."/>
            <person name="Jenkins J."/>
            <person name="Shu S."/>
            <person name="Lovell J.T."/>
            <person name="Sreedasyam A."/>
            <person name="Maumus F."/>
            <person name="Tiley G.P."/>
            <person name="Fernandez-Pozo N."/>
            <person name="Barry K."/>
            <person name="Chen C."/>
            <person name="Wang M."/>
            <person name="Lipzen A."/>
            <person name="Daum C."/>
            <person name="Saski C.A."/>
            <person name="Payton A.C."/>
            <person name="Mcbreen J.C."/>
            <person name="Conrad R.E."/>
            <person name="Kollar L.M."/>
            <person name="Olsson S."/>
            <person name="Huttunen S."/>
            <person name="Landis J.B."/>
            <person name="Wickett N.J."/>
            <person name="Johnson M.G."/>
            <person name="Rensing S.A."/>
            <person name="Grimwood J."/>
            <person name="Schmutz J."/>
            <person name="Mcdaniel S.F."/>
        </authorList>
    </citation>
    <scope>NUCLEOTIDE SEQUENCE</scope>
    <source>
        <strain evidence="3">R40</strain>
    </source>
</reference>
<comment type="caution">
    <text evidence="3">The sequence shown here is derived from an EMBL/GenBank/DDBJ whole genome shotgun (WGS) entry which is preliminary data.</text>
</comment>